<name>A0ABQ9KR97_HEVBR</name>
<dbReference type="PANTHER" id="PTHR45717:SF13">
    <property type="entry name" value="OS02G0796400 PROTEIN"/>
    <property type="match status" value="1"/>
</dbReference>
<keyword evidence="4" id="KW-1185">Reference proteome</keyword>
<comment type="caution">
    <text evidence="3">The sequence shown here is derived from an EMBL/GenBank/DDBJ whole genome shotgun (WGS) entry which is preliminary data.</text>
</comment>
<gene>
    <name evidence="3" type="ORF">P3X46_028746</name>
</gene>
<dbReference type="Pfam" id="PF01535">
    <property type="entry name" value="PPR"/>
    <property type="match status" value="2"/>
</dbReference>
<protein>
    <recommendedName>
        <fullName evidence="5">Pentatricopeptide repeat-containing protein</fullName>
    </recommendedName>
</protein>
<evidence type="ECO:0000256" key="2">
    <source>
        <dbReference type="ARBA" id="ARBA00022737"/>
    </source>
</evidence>
<dbReference type="InterPro" id="IPR002885">
    <property type="entry name" value="PPR_rpt"/>
</dbReference>
<dbReference type="Proteomes" id="UP001174677">
    <property type="component" value="Chromosome 16"/>
</dbReference>
<evidence type="ECO:0008006" key="5">
    <source>
        <dbReference type="Google" id="ProtNLM"/>
    </source>
</evidence>
<accession>A0ABQ9KR97</accession>
<keyword evidence="2" id="KW-0677">Repeat</keyword>
<evidence type="ECO:0000313" key="4">
    <source>
        <dbReference type="Proteomes" id="UP001174677"/>
    </source>
</evidence>
<reference evidence="3" key="1">
    <citation type="journal article" date="2023" name="Plant Biotechnol. J.">
        <title>Chromosome-level wild Hevea brasiliensis genome provides new tools for genomic-assisted breeding and valuable loci to elevate rubber yield.</title>
        <authorList>
            <person name="Cheng H."/>
            <person name="Song X."/>
            <person name="Hu Y."/>
            <person name="Wu T."/>
            <person name="Yang Q."/>
            <person name="An Z."/>
            <person name="Feng S."/>
            <person name="Deng Z."/>
            <person name="Wu W."/>
            <person name="Zeng X."/>
            <person name="Tu M."/>
            <person name="Wang X."/>
            <person name="Huang H."/>
        </authorList>
    </citation>
    <scope>NUCLEOTIDE SEQUENCE</scope>
    <source>
        <strain evidence="3">MT/VB/25A 57/8</strain>
    </source>
</reference>
<evidence type="ECO:0000256" key="1">
    <source>
        <dbReference type="ARBA" id="ARBA00007626"/>
    </source>
</evidence>
<dbReference type="Gene3D" id="1.25.40.10">
    <property type="entry name" value="Tetratricopeptide repeat domain"/>
    <property type="match status" value="1"/>
</dbReference>
<dbReference type="PANTHER" id="PTHR45717">
    <property type="entry name" value="OS12G0527900 PROTEIN"/>
    <property type="match status" value="1"/>
</dbReference>
<dbReference type="InterPro" id="IPR011990">
    <property type="entry name" value="TPR-like_helical_dom_sf"/>
</dbReference>
<comment type="similarity">
    <text evidence="1">Belongs to the PPR family. P subfamily.</text>
</comment>
<organism evidence="3 4">
    <name type="scientific">Hevea brasiliensis</name>
    <name type="common">Para rubber tree</name>
    <name type="synonym">Siphonia brasiliensis</name>
    <dbReference type="NCBI Taxonomy" id="3981"/>
    <lineage>
        <taxon>Eukaryota</taxon>
        <taxon>Viridiplantae</taxon>
        <taxon>Streptophyta</taxon>
        <taxon>Embryophyta</taxon>
        <taxon>Tracheophyta</taxon>
        <taxon>Spermatophyta</taxon>
        <taxon>Magnoliopsida</taxon>
        <taxon>eudicotyledons</taxon>
        <taxon>Gunneridae</taxon>
        <taxon>Pentapetalae</taxon>
        <taxon>rosids</taxon>
        <taxon>fabids</taxon>
        <taxon>Malpighiales</taxon>
        <taxon>Euphorbiaceae</taxon>
        <taxon>Crotonoideae</taxon>
        <taxon>Micrandreae</taxon>
        <taxon>Hevea</taxon>
    </lineage>
</organism>
<sequence length="190" mass="22375">MLPKSTRCKHALDRAMRLELTVRVHGLRDTEYFKLLPDSAARNAASFPFLHSYNHMCILSCFVKVGDLIEAERVFMEWETNCRKHDIRVSNVILGAYAPNGLINKAESLHLHTLERRGCPNYKTWEILMNGWTIKWYFNDYCRVLEKNRNFEDANHYFLVIHHFGLASLPLYNILLRKHVRKHVQAQSSF</sequence>
<proteinExistence type="inferred from homology"/>
<evidence type="ECO:0000313" key="3">
    <source>
        <dbReference type="EMBL" id="KAJ9146487.1"/>
    </source>
</evidence>
<dbReference type="EMBL" id="JARPOI010000016">
    <property type="protein sequence ID" value="KAJ9146487.1"/>
    <property type="molecule type" value="Genomic_DNA"/>
</dbReference>